<protein>
    <submittedName>
        <fullName evidence="1">YqzL family protein</fullName>
    </submittedName>
</protein>
<dbReference type="Pfam" id="PF14006">
    <property type="entry name" value="YqzL"/>
    <property type="match status" value="1"/>
</dbReference>
<keyword evidence="2" id="KW-1185">Reference proteome</keyword>
<name>A0ABT0M6C9_9BACL</name>
<organism evidence="1 2">
    <name type="scientific">Sporolactobacillus mangiferae</name>
    <dbReference type="NCBI Taxonomy" id="2940498"/>
    <lineage>
        <taxon>Bacteria</taxon>
        <taxon>Bacillati</taxon>
        <taxon>Bacillota</taxon>
        <taxon>Bacilli</taxon>
        <taxon>Bacillales</taxon>
        <taxon>Sporolactobacillaceae</taxon>
        <taxon>Sporolactobacillus</taxon>
    </lineage>
</organism>
<comment type="caution">
    <text evidence="1">The sequence shown here is derived from an EMBL/GenBank/DDBJ whole genome shotgun (WGS) entry which is preliminary data.</text>
</comment>
<sequence>MLELSWKLFSMTGSIGSYLLIKELERTGYAKPEHFGRKIAAAKKQAGAS</sequence>
<evidence type="ECO:0000313" key="1">
    <source>
        <dbReference type="EMBL" id="MCL1630408.1"/>
    </source>
</evidence>
<gene>
    <name evidence="1" type="ORF">M3N64_00380</name>
</gene>
<dbReference type="InterPro" id="IPR025617">
    <property type="entry name" value="YqzL"/>
</dbReference>
<reference evidence="1 2" key="1">
    <citation type="submission" date="2022-05" db="EMBL/GenBank/DDBJ databases">
        <title>Sporolactobacillus sp nov CPB3-1, isolated from tree bark (Mangifera indica L.).</title>
        <authorList>
            <person name="Phuengjayaem S."/>
            <person name="Tanasupawat S."/>
        </authorList>
    </citation>
    <scope>NUCLEOTIDE SEQUENCE [LARGE SCALE GENOMIC DNA]</scope>
    <source>
        <strain evidence="1 2">CPB3-1</strain>
    </source>
</reference>
<accession>A0ABT0M6C9</accession>
<dbReference type="Proteomes" id="UP001203004">
    <property type="component" value="Unassembled WGS sequence"/>
</dbReference>
<evidence type="ECO:0000313" key="2">
    <source>
        <dbReference type="Proteomes" id="UP001203004"/>
    </source>
</evidence>
<dbReference type="RefSeq" id="WP_249094581.1">
    <property type="nucleotide sequence ID" value="NZ_JAMAST010000001.1"/>
</dbReference>
<proteinExistence type="predicted"/>
<dbReference type="EMBL" id="JAMAST010000001">
    <property type="protein sequence ID" value="MCL1630408.1"/>
    <property type="molecule type" value="Genomic_DNA"/>
</dbReference>